<protein>
    <submittedName>
        <fullName evidence="2">Transcriptional regulator, ArsR family</fullName>
    </submittedName>
</protein>
<dbReference type="RefSeq" id="WP_074835966.1">
    <property type="nucleotide sequence ID" value="NZ_CATLQZ010000012.1"/>
</dbReference>
<reference evidence="2 3" key="1">
    <citation type="submission" date="2016-10" db="EMBL/GenBank/DDBJ databases">
        <authorList>
            <person name="Varghese N."/>
            <person name="Submissions S."/>
        </authorList>
    </citation>
    <scope>NUCLEOTIDE SEQUENCE [LARGE SCALE GENOMIC DNA]</scope>
    <source>
        <strain evidence="2 3">FF3</strain>
    </source>
</reference>
<evidence type="ECO:0000259" key="1">
    <source>
        <dbReference type="PROSITE" id="PS50987"/>
    </source>
</evidence>
<dbReference type="Pfam" id="PF12840">
    <property type="entry name" value="HTH_20"/>
    <property type="match status" value="1"/>
</dbReference>
<evidence type="ECO:0000313" key="2">
    <source>
        <dbReference type="EMBL" id="SEJ24039.1"/>
    </source>
</evidence>
<dbReference type="CDD" id="cd00090">
    <property type="entry name" value="HTH_ARSR"/>
    <property type="match status" value="1"/>
</dbReference>
<dbReference type="GeneID" id="80817845"/>
<dbReference type="EMBL" id="FNYY01000004">
    <property type="protein sequence ID" value="SEJ24039.1"/>
    <property type="molecule type" value="Genomic_DNA"/>
</dbReference>
<comment type="caution">
    <text evidence="2">The sequence shown here is derived from an EMBL/GenBank/DDBJ whole genome shotgun (WGS) entry which is preliminary data.</text>
</comment>
<dbReference type="GO" id="GO:0003700">
    <property type="term" value="F:DNA-binding transcription factor activity"/>
    <property type="evidence" value="ECO:0007669"/>
    <property type="project" value="InterPro"/>
</dbReference>
<dbReference type="PRINTS" id="PR00778">
    <property type="entry name" value="HTHARSR"/>
</dbReference>
<accession>A0A975W910</accession>
<dbReference type="SUPFAM" id="SSF46785">
    <property type="entry name" value="Winged helix' DNA-binding domain"/>
    <property type="match status" value="1"/>
</dbReference>
<gene>
    <name evidence="2" type="ORF">SAMN04487940_104155</name>
</gene>
<keyword evidence="3" id="KW-1185">Reference proteome</keyword>
<dbReference type="PANTHER" id="PTHR38600:SF2">
    <property type="entry name" value="SLL0088 PROTEIN"/>
    <property type="match status" value="1"/>
</dbReference>
<dbReference type="AlphaFoldDB" id="A0A975W910"/>
<dbReference type="PANTHER" id="PTHR38600">
    <property type="entry name" value="TRANSCRIPTIONAL REGULATORY PROTEIN"/>
    <property type="match status" value="1"/>
</dbReference>
<dbReference type="InterPro" id="IPR011991">
    <property type="entry name" value="ArsR-like_HTH"/>
</dbReference>
<organism evidence="2 3">
    <name type="scientific">Marinovum algicola</name>
    <dbReference type="NCBI Taxonomy" id="42444"/>
    <lineage>
        <taxon>Bacteria</taxon>
        <taxon>Pseudomonadati</taxon>
        <taxon>Pseudomonadota</taxon>
        <taxon>Alphaproteobacteria</taxon>
        <taxon>Rhodobacterales</taxon>
        <taxon>Roseobacteraceae</taxon>
        <taxon>Marinovum</taxon>
    </lineage>
</organism>
<dbReference type="Gene3D" id="1.10.10.10">
    <property type="entry name" value="Winged helix-like DNA-binding domain superfamily/Winged helix DNA-binding domain"/>
    <property type="match status" value="1"/>
</dbReference>
<dbReference type="Proteomes" id="UP000182932">
    <property type="component" value="Unassembled WGS sequence"/>
</dbReference>
<proteinExistence type="predicted"/>
<dbReference type="InterPro" id="IPR036388">
    <property type="entry name" value="WH-like_DNA-bd_sf"/>
</dbReference>
<sequence>MAALPQTFSALSDPVRFAMVERLLAEGELPAGRLGEGFGISAPAVSQHLGVLREAGLVNRRAQAQQRLYSIRPEGLLAVANWADEARRFWQASLDRLEHVLNKETDRK</sequence>
<dbReference type="NCBIfam" id="NF033788">
    <property type="entry name" value="HTH_metalloreg"/>
    <property type="match status" value="1"/>
</dbReference>
<dbReference type="InterPro" id="IPR036390">
    <property type="entry name" value="WH_DNA-bd_sf"/>
</dbReference>
<dbReference type="InterPro" id="IPR001845">
    <property type="entry name" value="HTH_ArsR_DNA-bd_dom"/>
</dbReference>
<feature type="domain" description="HTH arsR-type" evidence="1">
    <location>
        <begin position="1"/>
        <end position="91"/>
    </location>
</feature>
<name>A0A975W910_9RHOB</name>
<evidence type="ECO:0000313" key="3">
    <source>
        <dbReference type="Proteomes" id="UP000182932"/>
    </source>
</evidence>
<dbReference type="SMART" id="SM00418">
    <property type="entry name" value="HTH_ARSR"/>
    <property type="match status" value="1"/>
</dbReference>
<dbReference type="PROSITE" id="PS50987">
    <property type="entry name" value="HTH_ARSR_2"/>
    <property type="match status" value="1"/>
</dbReference>